<sequence length="400" mass="43138">MPSPKTGLWLIGARGGVATTAAVGLAAVRRGLTRPTALVTELPMFAGCGLTGWPDLVLGGHDIRQAPAAETAEALAASNAIDRDLVDATLPDLDRYDGEVRPGVLHRSGSTIEGLADEGFSIAADSPRGQIEQVKRDLRDFQARHKLERVVVMLVASTEPATPTELLPERWREFDATLENHSTCLARASTLYAIAALELAQPFINFTPSLGSDCPALRELATERGAVHMGRDGKTGETLLKSVLAPMFARRNLEVMSWVGHNIFGNMDGQVLDDPVNKAAKVRSKDHLLGEILGYDPQTLVSIEYIRSLGDWKTAWDHVHFRGFLGTPMTLQLTWQGCDSALAAPLVLDLARLAARSAERGESGELTHLASFFKSPQGGPTADFVKQYDLLESWAAGASL</sequence>
<dbReference type="RefSeq" id="WP_145280596.1">
    <property type="nucleotide sequence ID" value="NZ_CP036291.1"/>
</dbReference>
<proteinExistence type="inferred from homology"/>
<dbReference type="Gene3D" id="3.40.50.720">
    <property type="entry name" value="NAD(P)-binding Rossmann-like Domain"/>
    <property type="match status" value="1"/>
</dbReference>
<accession>A0A518D624</accession>
<dbReference type="GO" id="GO:0008654">
    <property type="term" value="P:phospholipid biosynthetic process"/>
    <property type="evidence" value="ECO:0007669"/>
    <property type="project" value="InterPro"/>
</dbReference>
<dbReference type="GO" id="GO:0006021">
    <property type="term" value="P:inositol biosynthetic process"/>
    <property type="evidence" value="ECO:0007669"/>
    <property type="project" value="InterPro"/>
</dbReference>
<keyword evidence="3" id="KW-0413">Isomerase</keyword>
<comment type="similarity">
    <text evidence="1">Belongs to the myo-inositol 1-phosphate synthase family.</text>
</comment>
<dbReference type="PANTHER" id="PTHR11510">
    <property type="entry name" value="MYO-INOSITOL-1 PHOSPHATE SYNTHASE"/>
    <property type="match status" value="1"/>
</dbReference>
<reference evidence="3 4" key="1">
    <citation type="submission" date="2019-02" db="EMBL/GenBank/DDBJ databases">
        <title>Deep-cultivation of Planctomycetes and their phenomic and genomic characterization uncovers novel biology.</title>
        <authorList>
            <person name="Wiegand S."/>
            <person name="Jogler M."/>
            <person name="Boedeker C."/>
            <person name="Pinto D."/>
            <person name="Vollmers J."/>
            <person name="Rivas-Marin E."/>
            <person name="Kohn T."/>
            <person name="Peeters S.H."/>
            <person name="Heuer A."/>
            <person name="Rast P."/>
            <person name="Oberbeckmann S."/>
            <person name="Bunk B."/>
            <person name="Jeske O."/>
            <person name="Meyerdierks A."/>
            <person name="Storesund J.E."/>
            <person name="Kallscheuer N."/>
            <person name="Luecker S."/>
            <person name="Lage O.M."/>
            <person name="Pohl T."/>
            <person name="Merkel B.J."/>
            <person name="Hornburger P."/>
            <person name="Mueller R.-W."/>
            <person name="Bruemmer F."/>
            <person name="Labrenz M."/>
            <person name="Spormann A.M."/>
            <person name="Op den Camp H."/>
            <person name="Overmann J."/>
            <person name="Amann R."/>
            <person name="Jetten M.S.M."/>
            <person name="Mascher T."/>
            <person name="Medema M.H."/>
            <person name="Devos D.P."/>
            <person name="Kaster A.-K."/>
            <person name="Ovreas L."/>
            <person name="Rohde M."/>
            <person name="Galperin M.Y."/>
            <person name="Jogler C."/>
        </authorList>
    </citation>
    <scope>NUCLEOTIDE SEQUENCE [LARGE SCALE GENOMIC DNA]</scope>
    <source>
        <strain evidence="3 4">Pla175</strain>
    </source>
</reference>
<feature type="domain" description="Myo-inositol-1-phosphate synthase GAPDH-like" evidence="2">
    <location>
        <begin position="236"/>
        <end position="340"/>
    </location>
</feature>
<dbReference type="EMBL" id="CP036291">
    <property type="protein sequence ID" value="QDU86923.1"/>
    <property type="molecule type" value="Genomic_DNA"/>
</dbReference>
<dbReference type="EC" id="5.5.1.4" evidence="3"/>
<evidence type="ECO:0000313" key="4">
    <source>
        <dbReference type="Proteomes" id="UP000317429"/>
    </source>
</evidence>
<organism evidence="3 4">
    <name type="scientific">Pirellulimonas nuda</name>
    <dbReference type="NCBI Taxonomy" id="2528009"/>
    <lineage>
        <taxon>Bacteria</taxon>
        <taxon>Pseudomonadati</taxon>
        <taxon>Planctomycetota</taxon>
        <taxon>Planctomycetia</taxon>
        <taxon>Pirellulales</taxon>
        <taxon>Lacipirellulaceae</taxon>
        <taxon>Pirellulimonas</taxon>
    </lineage>
</organism>
<dbReference type="PIRSF" id="PIRSF015578">
    <property type="entry name" value="Myoinos-ppht_syn"/>
    <property type="match status" value="1"/>
</dbReference>
<dbReference type="Pfam" id="PF07994">
    <property type="entry name" value="NAD_binding_5"/>
    <property type="match status" value="1"/>
</dbReference>
<dbReference type="Gene3D" id="3.30.360.10">
    <property type="entry name" value="Dihydrodipicolinate Reductase, domain 2"/>
    <property type="match status" value="1"/>
</dbReference>
<dbReference type="Pfam" id="PF01658">
    <property type="entry name" value="Inos-1-P_synth"/>
    <property type="match status" value="1"/>
</dbReference>
<dbReference type="InterPro" id="IPR002587">
    <property type="entry name" value="Myo-inos-1-P_Synthase"/>
</dbReference>
<dbReference type="InterPro" id="IPR013021">
    <property type="entry name" value="Myo-inos-1-P_Synthase_GAPDH"/>
</dbReference>
<dbReference type="SUPFAM" id="SSF51735">
    <property type="entry name" value="NAD(P)-binding Rossmann-fold domains"/>
    <property type="match status" value="1"/>
</dbReference>
<dbReference type="Proteomes" id="UP000317429">
    <property type="component" value="Chromosome"/>
</dbReference>
<evidence type="ECO:0000256" key="1">
    <source>
        <dbReference type="ARBA" id="ARBA00010813"/>
    </source>
</evidence>
<dbReference type="AlphaFoldDB" id="A0A518D624"/>
<evidence type="ECO:0000313" key="3">
    <source>
        <dbReference type="EMBL" id="QDU86923.1"/>
    </source>
</evidence>
<dbReference type="GO" id="GO:0004512">
    <property type="term" value="F:inositol-3-phosphate synthase activity"/>
    <property type="evidence" value="ECO:0007669"/>
    <property type="project" value="UniProtKB-EC"/>
</dbReference>
<name>A0A518D624_9BACT</name>
<evidence type="ECO:0000259" key="2">
    <source>
        <dbReference type="Pfam" id="PF01658"/>
    </source>
</evidence>
<dbReference type="InterPro" id="IPR036291">
    <property type="entry name" value="NAD(P)-bd_dom_sf"/>
</dbReference>
<dbReference type="OrthoDB" id="729130at2"/>
<dbReference type="SUPFAM" id="SSF55347">
    <property type="entry name" value="Glyceraldehyde-3-phosphate dehydrogenase-like, C-terminal domain"/>
    <property type="match status" value="1"/>
</dbReference>
<dbReference type="KEGG" id="pnd:Pla175_02770"/>
<protein>
    <submittedName>
        <fullName evidence="3">Inositol-3-phosphate synthase</fullName>
        <ecNumber evidence="3">5.5.1.4</ecNumber>
    </submittedName>
</protein>
<keyword evidence="4" id="KW-1185">Reference proteome</keyword>
<gene>
    <name evidence="3" type="primary">ino1</name>
    <name evidence="3" type="ORF">Pla175_02770</name>
</gene>